<evidence type="ECO:0000256" key="5">
    <source>
        <dbReference type="RuleBase" id="RU361200"/>
    </source>
</evidence>
<comment type="subunit">
    <text evidence="4 5">Homodimer.</text>
</comment>
<dbReference type="Proteomes" id="UP000319499">
    <property type="component" value="Unassembled WGS sequence"/>
</dbReference>
<dbReference type="InterPro" id="IPR054350">
    <property type="entry name" value="PurT/PurK_preATP-grasp"/>
</dbReference>
<dbReference type="SUPFAM" id="SSF56059">
    <property type="entry name" value="Glutathione synthetase ATP-binding domain-like"/>
    <property type="match status" value="1"/>
</dbReference>
<dbReference type="PROSITE" id="PS50975">
    <property type="entry name" value="ATP_GRASP"/>
    <property type="match status" value="1"/>
</dbReference>
<dbReference type="PANTHER" id="PTHR11609">
    <property type="entry name" value="PURINE BIOSYNTHESIS PROTEIN 6/7, PUR6/7"/>
    <property type="match status" value="1"/>
</dbReference>
<dbReference type="InterPro" id="IPR040686">
    <property type="entry name" value="PurK_C"/>
</dbReference>
<keyword evidence="8" id="KW-1185">Reference proteome</keyword>
<dbReference type="OrthoDB" id="9804625at2"/>
<organism evidence="7 8">
    <name type="scientific">Apibacter muscae</name>
    <dbReference type="NCBI Taxonomy" id="2509004"/>
    <lineage>
        <taxon>Bacteria</taxon>
        <taxon>Pseudomonadati</taxon>
        <taxon>Bacteroidota</taxon>
        <taxon>Flavobacteriia</taxon>
        <taxon>Flavobacteriales</taxon>
        <taxon>Weeksellaceae</taxon>
        <taxon>Apibacter</taxon>
    </lineage>
</organism>
<dbReference type="Pfam" id="PF17769">
    <property type="entry name" value="PurK_C"/>
    <property type="match status" value="1"/>
</dbReference>
<dbReference type="Gene3D" id="3.30.470.20">
    <property type="entry name" value="ATP-grasp fold, B domain"/>
    <property type="match status" value="1"/>
</dbReference>
<feature type="binding site" evidence="4">
    <location>
        <begin position="257"/>
        <end position="258"/>
    </location>
    <ligand>
        <name>ATP</name>
        <dbReference type="ChEBI" id="CHEBI:30616"/>
    </ligand>
</feature>
<feature type="domain" description="ATP-grasp" evidence="6">
    <location>
        <begin position="104"/>
        <end position="287"/>
    </location>
</feature>
<feature type="binding site" evidence="4">
    <location>
        <position position="178"/>
    </location>
    <ligand>
        <name>ATP</name>
        <dbReference type="ChEBI" id="CHEBI:30616"/>
    </ligand>
</feature>
<dbReference type="SUPFAM" id="SSF51246">
    <property type="entry name" value="Rudiment single hybrid motif"/>
    <property type="match status" value="1"/>
</dbReference>
<dbReference type="InterPro" id="IPR011054">
    <property type="entry name" value="Rudment_hybrid_motif"/>
</dbReference>
<dbReference type="EC" id="6.3.4.18" evidence="4 5"/>
<dbReference type="Gene3D" id="3.30.1490.20">
    <property type="entry name" value="ATP-grasp fold, A domain"/>
    <property type="match status" value="1"/>
</dbReference>
<comment type="function">
    <text evidence="4">Catalyzes the ATP-dependent conversion of 5-aminoimidazole ribonucleotide (AIR) and HCO(3)(-) to N5-carboxyaminoimidazole ribonucleotide (N5-CAIR).</text>
</comment>
<comment type="catalytic activity">
    <reaction evidence="4 5">
        <text>5-amino-1-(5-phospho-beta-D-ribosyl)imidazole + hydrogencarbonate + ATP = 5-carboxyamino-1-(5-phospho-D-ribosyl)imidazole + ADP + phosphate + 2 H(+)</text>
        <dbReference type="Rhea" id="RHEA:19317"/>
        <dbReference type="ChEBI" id="CHEBI:15378"/>
        <dbReference type="ChEBI" id="CHEBI:17544"/>
        <dbReference type="ChEBI" id="CHEBI:30616"/>
        <dbReference type="ChEBI" id="CHEBI:43474"/>
        <dbReference type="ChEBI" id="CHEBI:58730"/>
        <dbReference type="ChEBI" id="CHEBI:137981"/>
        <dbReference type="ChEBI" id="CHEBI:456216"/>
        <dbReference type="EC" id="6.3.4.18"/>
    </reaction>
</comment>
<dbReference type="GO" id="GO:0034028">
    <property type="term" value="F:5-(carboxyamino)imidazole ribonucleotide synthase activity"/>
    <property type="evidence" value="ECO:0007669"/>
    <property type="project" value="UniProtKB-UniRule"/>
</dbReference>
<feature type="binding site" evidence="4">
    <location>
        <begin position="170"/>
        <end position="173"/>
    </location>
    <ligand>
        <name>ATP</name>
        <dbReference type="ChEBI" id="CHEBI:30616"/>
    </ligand>
</feature>
<keyword evidence="1 4" id="KW-0547">Nucleotide-binding</keyword>
<dbReference type="RefSeq" id="WP_146291510.1">
    <property type="nucleotide sequence ID" value="NZ_SELH01000013.1"/>
</dbReference>
<dbReference type="GO" id="GO:0004638">
    <property type="term" value="F:phosphoribosylaminoimidazole carboxylase activity"/>
    <property type="evidence" value="ECO:0007669"/>
    <property type="project" value="InterPro"/>
</dbReference>
<gene>
    <name evidence="4 5" type="primary">purK</name>
    <name evidence="7" type="ORF">ETU09_01790</name>
</gene>
<evidence type="ECO:0000256" key="1">
    <source>
        <dbReference type="ARBA" id="ARBA00022741"/>
    </source>
</evidence>
<dbReference type="HAMAP" id="MF_01928">
    <property type="entry name" value="PurK"/>
    <property type="match status" value="1"/>
</dbReference>
<dbReference type="InterPro" id="IPR016185">
    <property type="entry name" value="PreATP-grasp_dom_sf"/>
</dbReference>
<dbReference type="GO" id="GO:0005829">
    <property type="term" value="C:cytosol"/>
    <property type="evidence" value="ECO:0007669"/>
    <property type="project" value="TreeGrafter"/>
</dbReference>
<dbReference type="InterPro" id="IPR005875">
    <property type="entry name" value="PurK"/>
</dbReference>
<dbReference type="EMBL" id="SELH01000013">
    <property type="protein sequence ID" value="TWP29734.1"/>
    <property type="molecule type" value="Genomic_DNA"/>
</dbReference>
<proteinExistence type="inferred from homology"/>
<comment type="caution">
    <text evidence="4">Lacks conserved residue(s) required for the propagation of feature annotation.</text>
</comment>
<comment type="pathway">
    <text evidence="4 5">Purine metabolism; IMP biosynthesis via de novo pathway; 5-amino-1-(5-phospho-D-ribosyl)imidazole-4-carboxylate from 5-amino-1-(5-phospho-D-ribosyl)imidazole (N5-CAIR route): step 1/2.</text>
</comment>
<evidence type="ECO:0000256" key="4">
    <source>
        <dbReference type="HAMAP-Rule" id="MF_01928"/>
    </source>
</evidence>
<dbReference type="PANTHER" id="PTHR11609:SF5">
    <property type="entry name" value="PHOSPHORIBOSYLAMINOIMIDAZOLE CARBOXYLASE"/>
    <property type="match status" value="1"/>
</dbReference>
<protein>
    <recommendedName>
        <fullName evidence="4 5">N5-carboxyaminoimidazole ribonucleotide synthase</fullName>
        <shortName evidence="4 5">N5-CAIR synthase</shortName>
        <ecNumber evidence="4 5">6.3.4.18</ecNumber>
    </recommendedName>
    <alternativeName>
        <fullName evidence="4 5">5-(carboxyamino)imidazole ribonucleotide synthetase</fullName>
    </alternativeName>
</protein>
<keyword evidence="2 4" id="KW-0658">Purine biosynthesis</keyword>
<evidence type="ECO:0000313" key="7">
    <source>
        <dbReference type="EMBL" id="TWP29734.1"/>
    </source>
</evidence>
<evidence type="ECO:0000256" key="3">
    <source>
        <dbReference type="ARBA" id="ARBA00022840"/>
    </source>
</evidence>
<dbReference type="AlphaFoldDB" id="A0A563DIU3"/>
<dbReference type="NCBIfam" id="TIGR01161">
    <property type="entry name" value="purK"/>
    <property type="match status" value="1"/>
</dbReference>
<dbReference type="GO" id="GO:0005524">
    <property type="term" value="F:ATP binding"/>
    <property type="evidence" value="ECO:0007669"/>
    <property type="project" value="UniProtKB-UniRule"/>
</dbReference>
<feature type="binding site" evidence="4">
    <location>
        <position position="100"/>
    </location>
    <ligand>
        <name>ATP</name>
        <dbReference type="ChEBI" id="CHEBI:30616"/>
    </ligand>
</feature>
<dbReference type="UniPathway" id="UPA00074">
    <property type="reaction ID" value="UER00942"/>
</dbReference>
<dbReference type="GO" id="GO:0046872">
    <property type="term" value="F:metal ion binding"/>
    <property type="evidence" value="ECO:0007669"/>
    <property type="project" value="InterPro"/>
</dbReference>
<dbReference type="Pfam" id="PF02222">
    <property type="entry name" value="ATP-grasp"/>
    <property type="match status" value="1"/>
</dbReference>
<dbReference type="GO" id="GO:0006189">
    <property type="term" value="P:'de novo' IMP biosynthetic process"/>
    <property type="evidence" value="ECO:0007669"/>
    <property type="project" value="UniProtKB-UniRule"/>
</dbReference>
<evidence type="ECO:0000313" key="8">
    <source>
        <dbReference type="Proteomes" id="UP000319499"/>
    </source>
</evidence>
<comment type="function">
    <text evidence="5">Catalyzes the ATP-dependent conversion of 5-aminoimidazole ribonucleotide (AIR) and HCO(3)- to N5-carboxyaminoimidazole ribonucleotide (N5-CAIR).</text>
</comment>
<evidence type="ECO:0000259" key="6">
    <source>
        <dbReference type="PROSITE" id="PS50975"/>
    </source>
</evidence>
<comment type="caution">
    <text evidence="7">The sequence shown here is derived from an EMBL/GenBank/DDBJ whole genome shotgun (WGS) entry which is preliminary data.</text>
</comment>
<dbReference type="NCBIfam" id="NF004679">
    <property type="entry name" value="PRK06019.1-5"/>
    <property type="match status" value="1"/>
</dbReference>
<keyword evidence="3 4" id="KW-0067">ATP-binding</keyword>
<accession>A0A563DIU3</accession>
<dbReference type="InterPro" id="IPR011761">
    <property type="entry name" value="ATP-grasp"/>
</dbReference>
<feature type="binding site" evidence="4">
    <location>
        <position position="139"/>
    </location>
    <ligand>
        <name>ATP</name>
        <dbReference type="ChEBI" id="CHEBI:30616"/>
    </ligand>
</feature>
<comment type="similarity">
    <text evidence="4 5">Belongs to the PurK/PurT family.</text>
</comment>
<dbReference type="InterPro" id="IPR003135">
    <property type="entry name" value="ATP-grasp_carboxylate-amine"/>
</dbReference>
<keyword evidence="4 5" id="KW-0436">Ligase</keyword>
<dbReference type="Pfam" id="PF22660">
    <property type="entry name" value="RS_preATP-grasp-like"/>
    <property type="match status" value="1"/>
</dbReference>
<reference evidence="7 8" key="1">
    <citation type="submission" date="2019-02" db="EMBL/GenBank/DDBJ databases">
        <title>Apibacter muscae sp. nov.: a novel member of the house fly microbiota.</title>
        <authorList>
            <person name="Park R."/>
        </authorList>
    </citation>
    <scope>NUCLEOTIDE SEQUENCE [LARGE SCALE GENOMIC DNA]</scope>
    <source>
        <strain evidence="7 8">AL1</strain>
    </source>
</reference>
<dbReference type="InterPro" id="IPR013815">
    <property type="entry name" value="ATP_grasp_subdomain_1"/>
</dbReference>
<dbReference type="SUPFAM" id="SSF52440">
    <property type="entry name" value="PreATP-grasp domain"/>
    <property type="match status" value="1"/>
</dbReference>
<dbReference type="Gene3D" id="3.40.50.20">
    <property type="match status" value="1"/>
</dbReference>
<name>A0A563DIU3_9FLAO</name>
<sequence length="374" mass="42039">MKIGILGGGQLGRMFMQNAINYPYTIGFLEPDAEASCSIFKNSFTVGDFKDYTSVLNFGKDKDVISIEIENVNVEALKELRNQGKKIIPSPECLELIKDKGLQKEFYKENHLPSSDFYTVQNRNELLNHPQLKYPFVQKLRVGGYDGKGVQIIKNAEDLQQVWDEPSVIENVVPIKKELSVIISRNENGESCVFDVVEMVFDETLNLVDYLLSPAEIDDKIKNVAKDISIKVIEALNTPGIFCVELFLLEDDSVIINEIAPRVHNSGHPTIEANSSSQYDQMLRVLANLPLGDVCIRECSAMVNVIGDPKQEGEAEYVGIEDLISLPQTYLHLYGKRITKPGRKMGHVTVLGKNKEEIVEKINFIKSKFKVIAQ</sequence>
<evidence type="ECO:0000256" key="2">
    <source>
        <dbReference type="ARBA" id="ARBA00022755"/>
    </source>
</evidence>